<dbReference type="SUPFAM" id="SSF47413">
    <property type="entry name" value="lambda repressor-like DNA-binding domains"/>
    <property type="match status" value="1"/>
</dbReference>
<dbReference type="InterPro" id="IPR010982">
    <property type="entry name" value="Lambda_DNA-bd_dom_sf"/>
</dbReference>
<protein>
    <submittedName>
        <fullName evidence="1">DUF1870 family protein</fullName>
    </submittedName>
</protein>
<gene>
    <name evidence="1" type="ORF">HOP60_09935</name>
</gene>
<proteinExistence type="predicted"/>
<evidence type="ECO:0000313" key="2">
    <source>
        <dbReference type="Proteomes" id="UP001320154"/>
    </source>
</evidence>
<comment type="caution">
    <text evidence="1">The sequence shown here is derived from an EMBL/GenBank/DDBJ whole genome shotgun (WGS) entry which is preliminary data.</text>
</comment>
<sequence length="126" mass="14367">MNAKELQALRKFLMLDVREAAEIIGGVSKRSWQYWEAGRSPVPQDVADKMEGLLTVRQTVLERLEAEALDYSDNPQDEHGERLRVPFYPTLAEFAAAHPEDGRLLTWRCHQSAAAELYASNLIRLE</sequence>
<dbReference type="InterPro" id="IPR027910">
    <property type="entry name" value="YdiL_sf"/>
</dbReference>
<name>A0ABS9B568_9GAMM</name>
<dbReference type="CDD" id="cd00093">
    <property type="entry name" value="HTH_XRE"/>
    <property type="match status" value="1"/>
</dbReference>
<dbReference type="Pfam" id="PF08965">
    <property type="entry name" value="Aca2_YdiL"/>
    <property type="match status" value="1"/>
</dbReference>
<dbReference type="Proteomes" id="UP001320154">
    <property type="component" value="Unassembled WGS sequence"/>
</dbReference>
<keyword evidence="2" id="KW-1185">Reference proteome</keyword>
<evidence type="ECO:0000313" key="1">
    <source>
        <dbReference type="EMBL" id="MCE8047048.1"/>
    </source>
</evidence>
<reference evidence="1 2" key="1">
    <citation type="journal article" date="2021" name="Front. Microbiol.">
        <title>Aerobic Denitrification and Heterotrophic Sulfur Oxidation in the Genus Halomonas Revealed by Six Novel Species Characterizations and Genome-Based Analysis.</title>
        <authorList>
            <person name="Wang L."/>
            <person name="Shao Z."/>
        </authorList>
    </citation>
    <scope>NUCLEOTIDE SEQUENCE [LARGE SCALE GENOMIC DNA]</scope>
    <source>
        <strain evidence="1 2">MCCC 1A05748</strain>
    </source>
</reference>
<dbReference type="EMBL" id="JABFTQ010000005">
    <property type="protein sequence ID" value="MCE8047048.1"/>
    <property type="molecule type" value="Genomic_DNA"/>
</dbReference>
<dbReference type="Gene3D" id="1.10.3100.10">
    <property type="entry name" value="Putative cytoplasmic protein"/>
    <property type="match status" value="1"/>
</dbReference>
<dbReference type="InterPro" id="IPR015060">
    <property type="entry name" value="Aca2_YdiL-like"/>
</dbReference>
<dbReference type="InterPro" id="IPR001387">
    <property type="entry name" value="Cro/C1-type_HTH"/>
</dbReference>
<accession>A0ABS9B568</accession>
<dbReference type="RefSeq" id="WP_234250559.1">
    <property type="nucleotide sequence ID" value="NZ_JABFTQ010000005.1"/>
</dbReference>
<organism evidence="1 2">
    <name type="scientific">Billgrantia desiderata</name>
    <dbReference type="NCBI Taxonomy" id="52021"/>
    <lineage>
        <taxon>Bacteria</taxon>
        <taxon>Pseudomonadati</taxon>
        <taxon>Pseudomonadota</taxon>
        <taxon>Gammaproteobacteria</taxon>
        <taxon>Oceanospirillales</taxon>
        <taxon>Halomonadaceae</taxon>
        <taxon>Billgrantia</taxon>
    </lineage>
</organism>